<proteinExistence type="predicted"/>
<dbReference type="RefSeq" id="WP_131483674.1">
    <property type="nucleotide sequence ID" value="NZ_SJDL01000042.1"/>
</dbReference>
<dbReference type="InterPro" id="IPR006357">
    <property type="entry name" value="HAD-SF_hydro_IIA"/>
</dbReference>
<dbReference type="PANTHER" id="PTHR19288">
    <property type="entry name" value="4-NITROPHENYLPHOSPHATASE-RELATED"/>
    <property type="match status" value="1"/>
</dbReference>
<gene>
    <name evidence="1" type="ORF">EZI54_20105</name>
</gene>
<name>A0ABY1ZF52_9GAMM</name>
<organism evidence="1 2">
    <name type="scientific">Marinobacter halodurans</name>
    <dbReference type="NCBI Taxonomy" id="2528979"/>
    <lineage>
        <taxon>Bacteria</taxon>
        <taxon>Pseudomonadati</taxon>
        <taxon>Pseudomonadota</taxon>
        <taxon>Gammaproteobacteria</taxon>
        <taxon>Pseudomonadales</taxon>
        <taxon>Marinobacteraceae</taxon>
        <taxon>Marinobacter</taxon>
    </lineage>
</organism>
<dbReference type="Gene3D" id="3.40.50.1000">
    <property type="entry name" value="HAD superfamily/HAD-like"/>
    <property type="match status" value="2"/>
</dbReference>
<dbReference type="InterPro" id="IPR023214">
    <property type="entry name" value="HAD_sf"/>
</dbReference>
<evidence type="ECO:0000313" key="2">
    <source>
        <dbReference type="Proteomes" id="UP000313645"/>
    </source>
</evidence>
<dbReference type="Proteomes" id="UP000313645">
    <property type="component" value="Unassembled WGS sequence"/>
</dbReference>
<dbReference type="GO" id="GO:0016787">
    <property type="term" value="F:hydrolase activity"/>
    <property type="evidence" value="ECO:0007669"/>
    <property type="project" value="UniProtKB-KW"/>
</dbReference>
<keyword evidence="2" id="KW-1185">Reference proteome</keyword>
<dbReference type="EMBL" id="SJDL01000042">
    <property type="protein sequence ID" value="TBW49252.1"/>
    <property type="molecule type" value="Genomic_DNA"/>
</dbReference>
<sequence>MTSSDTISTIHDLMPPTPRWAFSEYERIRHRLPRHESPAVATAPEMQPSLGPLADRYDAFIFDAFGVLNIGDQALLHAVTRFAELQQAGKPCLILSNAATASTARLLEKYRRMGFGIGEGQLISSRWLLEQALADNPRRGLWGVIAPLEANPQTLGVNYLSIQGEPNVSLRERMDRCDGFIFLSTRDWTRDHQAQLEASLASYPRPLEVANPDLVAPRGDRLTLEPGFFSHQLADRTGITPVFYGKPYSPTFQAALERLGHPDPSRVLMVGDTLHTDILGGLSAGMGTLLVTDHGSLSGLDIGACITRSGITPDVVAPHI</sequence>
<reference evidence="1 2" key="1">
    <citation type="submission" date="2019-02" db="EMBL/GenBank/DDBJ databases">
        <title>Marinobacter halodurans sp. nov., a marine bacterium isolated from sea tidal flat.</title>
        <authorList>
            <person name="Yoo Y."/>
            <person name="Lee D.W."/>
            <person name="Kim B.S."/>
            <person name="Kim J.-J."/>
        </authorList>
    </citation>
    <scope>NUCLEOTIDE SEQUENCE [LARGE SCALE GENOMIC DNA]</scope>
    <source>
        <strain evidence="1 2">YJ-S3-2</strain>
    </source>
</reference>
<accession>A0ABY1ZF52</accession>
<dbReference type="PANTHER" id="PTHR19288:SF90">
    <property type="entry name" value="OS08G0542600 PROTEIN"/>
    <property type="match status" value="1"/>
</dbReference>
<dbReference type="SUPFAM" id="SSF56784">
    <property type="entry name" value="HAD-like"/>
    <property type="match status" value="1"/>
</dbReference>
<comment type="caution">
    <text evidence="1">The sequence shown here is derived from an EMBL/GenBank/DDBJ whole genome shotgun (WGS) entry which is preliminary data.</text>
</comment>
<protein>
    <submittedName>
        <fullName evidence="1">HAD family hydrolase</fullName>
    </submittedName>
</protein>
<dbReference type="InterPro" id="IPR036412">
    <property type="entry name" value="HAD-like_sf"/>
</dbReference>
<keyword evidence="1" id="KW-0378">Hydrolase</keyword>
<dbReference type="Pfam" id="PF13344">
    <property type="entry name" value="Hydrolase_6"/>
    <property type="match status" value="1"/>
</dbReference>
<dbReference type="Pfam" id="PF13242">
    <property type="entry name" value="Hydrolase_like"/>
    <property type="match status" value="1"/>
</dbReference>
<evidence type="ECO:0000313" key="1">
    <source>
        <dbReference type="EMBL" id="TBW49252.1"/>
    </source>
</evidence>